<dbReference type="InterPro" id="IPR013783">
    <property type="entry name" value="Ig-like_fold"/>
</dbReference>
<proteinExistence type="predicted"/>
<evidence type="ECO:0000259" key="11">
    <source>
        <dbReference type="Pfam" id="PF00912"/>
    </source>
</evidence>
<dbReference type="STRING" id="392015.SAMN05421543_10853"/>
<name>A0A1I7J116_9BACL</name>
<feature type="domain" description="Glycosyl transferase family 51" evidence="11">
    <location>
        <begin position="85"/>
        <end position="266"/>
    </location>
</feature>
<feature type="compositionally biased region" description="Low complexity" evidence="9">
    <location>
        <begin position="949"/>
        <end position="965"/>
    </location>
</feature>
<evidence type="ECO:0000256" key="9">
    <source>
        <dbReference type="SAM" id="MobiDB-lite"/>
    </source>
</evidence>
<keyword evidence="4" id="KW-0808">Transferase</keyword>
<dbReference type="GO" id="GO:0008658">
    <property type="term" value="F:penicillin binding"/>
    <property type="evidence" value="ECO:0007669"/>
    <property type="project" value="InterPro"/>
</dbReference>
<keyword evidence="13" id="KW-1185">Reference proteome</keyword>
<evidence type="ECO:0000313" key="13">
    <source>
        <dbReference type="Proteomes" id="UP000183508"/>
    </source>
</evidence>
<evidence type="ECO:0000256" key="1">
    <source>
        <dbReference type="ARBA" id="ARBA00022645"/>
    </source>
</evidence>
<dbReference type="GO" id="GO:0009002">
    <property type="term" value="F:serine-type D-Ala-D-Ala carboxypeptidase activity"/>
    <property type="evidence" value="ECO:0007669"/>
    <property type="project" value="UniProtKB-EC"/>
</dbReference>
<dbReference type="InterPro" id="IPR001264">
    <property type="entry name" value="Glyco_trans_51"/>
</dbReference>
<evidence type="ECO:0000256" key="4">
    <source>
        <dbReference type="ARBA" id="ARBA00022679"/>
    </source>
</evidence>
<dbReference type="Pfam" id="PF00912">
    <property type="entry name" value="Transgly"/>
    <property type="match status" value="1"/>
</dbReference>
<evidence type="ECO:0000256" key="7">
    <source>
        <dbReference type="ARBA" id="ARBA00034000"/>
    </source>
</evidence>
<dbReference type="PANTHER" id="PTHR32282">
    <property type="entry name" value="BINDING PROTEIN TRANSPEPTIDASE, PUTATIVE-RELATED"/>
    <property type="match status" value="1"/>
</dbReference>
<dbReference type="Proteomes" id="UP000183508">
    <property type="component" value="Unassembled WGS sequence"/>
</dbReference>
<dbReference type="InterPro" id="IPR036116">
    <property type="entry name" value="FN3_sf"/>
</dbReference>
<feature type="domain" description="Penicillin-binding protein transpeptidase" evidence="10">
    <location>
        <begin position="391"/>
        <end position="654"/>
    </location>
</feature>
<protein>
    <submittedName>
        <fullName evidence="12">Penicillin-binding protein/penicillin-binding protein 1A</fullName>
    </submittedName>
</protein>
<dbReference type="GO" id="GO:0006508">
    <property type="term" value="P:proteolysis"/>
    <property type="evidence" value="ECO:0007669"/>
    <property type="project" value="UniProtKB-KW"/>
</dbReference>
<comment type="catalytic activity">
    <reaction evidence="7">
        <text>Preferential cleavage: (Ac)2-L-Lys-D-Ala-|-D-Ala. Also transpeptidation of peptidyl-alanyl moieties that are N-acyl substituents of D-alanine.</text>
        <dbReference type="EC" id="3.4.16.4"/>
    </reaction>
</comment>
<evidence type="ECO:0000256" key="6">
    <source>
        <dbReference type="ARBA" id="ARBA00023268"/>
    </source>
</evidence>
<sequence>MANQTRPPSGRRPAPRPRKRAAKREGRRWVWRGLAVAGSALGALVVTGTGAAVGYAASMLKGLPAISADTFTNLSQPTVVYDVHGQVIGRFTAEGDREPITSLDQVSKNLVNAFIAAEDKTFYQNIGINPMAMARAFVQDVLHHQIQSGASTITQQTVKLAIFPDQQRTLKRKIQEIALALEVNHMLTKDEILTDYMNWVYMGQMGSSQVYGVKAASQILFHKDPKDLNLPEAALLAAIPNNASLFSPYDHLDNTISRQHYILDQMRANGMIDDAQYQAALKYDIKKDIQPEPKSSAYTQHPYLMIDEIRPLAAQYLVQSGRYSSVEDALKALPTAGYKIYTSIDLKAQNQVESVLADDKLFGNTNQVAKDANGKVITQNGKPVVDLYEAGVTLIDNQTGGIVAIGGGRDYARDSVDHTIIARQPGSSIKPLLDYGPALDQNRITAATPILDAPVSYRGGDGQLWAPKNDDREWHGVVTVRQALTSSYNVPAIKAYTRYSKGIGGSYLEKMGISTQAKTLNGQPTLAPEDLQNAAVAIGGMTNGLTVQQMTSAYTVFPNQGVWRHPYLISKIVDRDGNPLYQFQPSATKVFSPQTAYVMTDILHDVVYAPGGTATPGVGAHFPGYYIAGKTGTTDSRADGWFIGYTQKYTMGIWMGYNHHQPIDESVYNLKFTVWDRIMDPLLKAAPPTSPFPRPPGIVSVAVCKKSGMLPTDLCKEDGDVYTELFIQGTEPATPCTAHVQALYTVVNGKRYLATTNTPPAEIRTGLFIIPPEQVPDGTVTNDSAEYVPTQADPRGGTVLSHPGQQTVEPPLPAPNQVQATFTQGGVQLQWSPVAGANGYTVWRATAPGGPYVNVAGPIARTTFTDTNLPAGASTLYYQVYAMSPSGISPPSPAASVVLPGGEGSGGTPPGQGNSTGGSGGTGNTVNGQRTPPGQGRGKGGADTGNTTGLPDLLWPGGLPARARG</sequence>
<comment type="catalytic activity">
    <reaction evidence="8">
        <text>[GlcNAc-(1-&gt;4)-Mur2Ac(oyl-L-Ala-gamma-D-Glu-L-Lys-D-Ala-D-Ala)](n)-di-trans,octa-cis-undecaprenyl diphosphate + beta-D-GlcNAc-(1-&gt;4)-Mur2Ac(oyl-L-Ala-gamma-D-Glu-L-Lys-D-Ala-D-Ala)-di-trans,octa-cis-undecaprenyl diphosphate = [GlcNAc-(1-&gt;4)-Mur2Ac(oyl-L-Ala-gamma-D-Glu-L-Lys-D-Ala-D-Ala)](n+1)-di-trans,octa-cis-undecaprenyl diphosphate + di-trans,octa-cis-undecaprenyl diphosphate + H(+)</text>
        <dbReference type="Rhea" id="RHEA:23708"/>
        <dbReference type="Rhea" id="RHEA-COMP:9602"/>
        <dbReference type="Rhea" id="RHEA-COMP:9603"/>
        <dbReference type="ChEBI" id="CHEBI:15378"/>
        <dbReference type="ChEBI" id="CHEBI:58405"/>
        <dbReference type="ChEBI" id="CHEBI:60033"/>
        <dbReference type="ChEBI" id="CHEBI:78435"/>
        <dbReference type="EC" id="2.4.99.28"/>
    </reaction>
</comment>
<keyword evidence="6" id="KW-0511">Multifunctional enzyme</keyword>
<dbReference type="Gene3D" id="2.60.40.10">
    <property type="entry name" value="Immunoglobulins"/>
    <property type="match status" value="1"/>
</dbReference>
<evidence type="ECO:0000256" key="5">
    <source>
        <dbReference type="ARBA" id="ARBA00022801"/>
    </source>
</evidence>
<dbReference type="GO" id="GO:0008955">
    <property type="term" value="F:peptidoglycan glycosyltransferase activity"/>
    <property type="evidence" value="ECO:0007669"/>
    <property type="project" value="UniProtKB-EC"/>
</dbReference>
<evidence type="ECO:0000313" key="12">
    <source>
        <dbReference type="EMBL" id="SFU78906.1"/>
    </source>
</evidence>
<dbReference type="Gene3D" id="1.10.3810.10">
    <property type="entry name" value="Biosynthetic peptidoglycan transglycosylase-like"/>
    <property type="match status" value="1"/>
</dbReference>
<dbReference type="SUPFAM" id="SSF49265">
    <property type="entry name" value="Fibronectin type III"/>
    <property type="match status" value="1"/>
</dbReference>
<dbReference type="SUPFAM" id="SSF56601">
    <property type="entry name" value="beta-lactamase/transpeptidase-like"/>
    <property type="match status" value="1"/>
</dbReference>
<dbReference type="eggNOG" id="COG0744">
    <property type="taxonomic scope" value="Bacteria"/>
</dbReference>
<organism evidence="12 13">
    <name type="scientific">Alicyclobacillus macrosporangiidus</name>
    <dbReference type="NCBI Taxonomy" id="392015"/>
    <lineage>
        <taxon>Bacteria</taxon>
        <taxon>Bacillati</taxon>
        <taxon>Bacillota</taxon>
        <taxon>Bacilli</taxon>
        <taxon>Bacillales</taxon>
        <taxon>Alicyclobacillaceae</taxon>
        <taxon>Alicyclobacillus</taxon>
    </lineage>
</organism>
<dbReference type="Gene3D" id="3.40.710.10">
    <property type="entry name" value="DD-peptidase/beta-lactamase superfamily"/>
    <property type="match status" value="1"/>
</dbReference>
<dbReference type="GO" id="GO:0030288">
    <property type="term" value="C:outer membrane-bounded periplasmic space"/>
    <property type="evidence" value="ECO:0007669"/>
    <property type="project" value="TreeGrafter"/>
</dbReference>
<evidence type="ECO:0000256" key="2">
    <source>
        <dbReference type="ARBA" id="ARBA00022670"/>
    </source>
</evidence>
<feature type="compositionally biased region" description="Low complexity" evidence="9">
    <location>
        <begin position="1"/>
        <end position="12"/>
    </location>
</feature>
<dbReference type="InterPro" id="IPR023346">
    <property type="entry name" value="Lysozyme-like_dom_sf"/>
</dbReference>
<accession>A0A1I7J116</accession>
<evidence type="ECO:0000259" key="10">
    <source>
        <dbReference type="Pfam" id="PF00905"/>
    </source>
</evidence>
<evidence type="ECO:0000256" key="3">
    <source>
        <dbReference type="ARBA" id="ARBA00022676"/>
    </source>
</evidence>
<dbReference type="RefSeq" id="WP_139234637.1">
    <property type="nucleotide sequence ID" value="NZ_FPBV01000008.1"/>
</dbReference>
<dbReference type="GO" id="GO:0009252">
    <property type="term" value="P:peptidoglycan biosynthetic process"/>
    <property type="evidence" value="ECO:0007669"/>
    <property type="project" value="TreeGrafter"/>
</dbReference>
<dbReference type="InterPro" id="IPR050396">
    <property type="entry name" value="Glycosyltr_51/Transpeptidase"/>
</dbReference>
<dbReference type="InterPro" id="IPR036950">
    <property type="entry name" value="PBP_transglycosylase"/>
</dbReference>
<feature type="compositionally biased region" description="Gly residues" evidence="9">
    <location>
        <begin position="901"/>
        <end position="923"/>
    </location>
</feature>
<reference evidence="13" key="1">
    <citation type="submission" date="2016-10" db="EMBL/GenBank/DDBJ databases">
        <authorList>
            <person name="Varghese N."/>
        </authorList>
    </citation>
    <scope>NUCLEOTIDE SEQUENCE [LARGE SCALE GENOMIC DNA]</scope>
    <source>
        <strain evidence="13">DSM 17980</strain>
    </source>
</reference>
<keyword evidence="2" id="KW-0645">Protease</keyword>
<keyword evidence="3" id="KW-0328">Glycosyltransferase</keyword>
<feature type="region of interest" description="Disordered" evidence="9">
    <location>
        <begin position="889"/>
        <end position="965"/>
    </location>
</feature>
<dbReference type="PANTHER" id="PTHR32282:SF33">
    <property type="entry name" value="PEPTIDOGLYCAN GLYCOSYLTRANSFERASE"/>
    <property type="match status" value="1"/>
</dbReference>
<dbReference type="InterPro" id="IPR012338">
    <property type="entry name" value="Beta-lactam/transpept-like"/>
</dbReference>
<evidence type="ECO:0000256" key="8">
    <source>
        <dbReference type="ARBA" id="ARBA00049902"/>
    </source>
</evidence>
<dbReference type="AlphaFoldDB" id="A0A1I7J116"/>
<keyword evidence="1" id="KW-0121">Carboxypeptidase</keyword>
<keyword evidence="5" id="KW-0378">Hydrolase</keyword>
<dbReference type="OrthoDB" id="9766909at2"/>
<dbReference type="Pfam" id="PF00905">
    <property type="entry name" value="Transpeptidase"/>
    <property type="match status" value="1"/>
</dbReference>
<gene>
    <name evidence="12" type="ORF">SAMN05421543_10853</name>
</gene>
<dbReference type="EMBL" id="FPBV01000008">
    <property type="protein sequence ID" value="SFU78906.1"/>
    <property type="molecule type" value="Genomic_DNA"/>
</dbReference>
<dbReference type="InterPro" id="IPR001460">
    <property type="entry name" value="PCN-bd_Tpept"/>
</dbReference>
<dbReference type="SUPFAM" id="SSF53955">
    <property type="entry name" value="Lysozyme-like"/>
    <property type="match status" value="1"/>
</dbReference>
<feature type="region of interest" description="Disordered" evidence="9">
    <location>
        <begin position="1"/>
        <end position="24"/>
    </location>
</feature>
<feature type="compositionally biased region" description="Basic residues" evidence="9">
    <location>
        <begin position="13"/>
        <end position="22"/>
    </location>
</feature>